<name>A0ABU6IHL6_9ACTN</name>
<dbReference type="EMBL" id="JAYMFF010000009">
    <property type="protein sequence ID" value="MEC4175947.1"/>
    <property type="molecule type" value="Genomic_DNA"/>
</dbReference>
<comment type="caution">
    <text evidence="8">The sequence shown here is derived from an EMBL/GenBank/DDBJ whole genome shotgun (WGS) entry which is preliminary data.</text>
</comment>
<feature type="transmembrane region" description="Helical" evidence="6">
    <location>
        <begin position="437"/>
        <end position="457"/>
    </location>
</feature>
<gene>
    <name evidence="8" type="ORF">VIN30_05755</name>
</gene>
<dbReference type="SUPFAM" id="SSF56281">
    <property type="entry name" value="Metallo-hydrolase/oxidoreductase"/>
    <property type="match status" value="1"/>
</dbReference>
<evidence type="ECO:0000313" key="8">
    <source>
        <dbReference type="EMBL" id="MEC4175947.1"/>
    </source>
</evidence>
<reference evidence="8 9" key="1">
    <citation type="submission" date="2024-01" db="EMBL/GenBank/DDBJ databases">
        <title>novel species in genus Adlercreutzia.</title>
        <authorList>
            <person name="Liu X."/>
        </authorList>
    </citation>
    <scope>NUCLEOTIDE SEQUENCE [LARGE SCALE GENOMIC DNA]</scope>
    <source>
        <strain evidence="8 9">R7</strain>
    </source>
</reference>
<evidence type="ECO:0000256" key="5">
    <source>
        <dbReference type="ARBA" id="ARBA00023136"/>
    </source>
</evidence>
<feature type="transmembrane region" description="Helical" evidence="6">
    <location>
        <begin position="340"/>
        <end position="358"/>
    </location>
</feature>
<feature type="domain" description="Metallo-beta-lactamase" evidence="7">
    <location>
        <begin position="527"/>
        <end position="729"/>
    </location>
</feature>
<feature type="transmembrane region" description="Helical" evidence="6">
    <location>
        <begin position="469"/>
        <end position="488"/>
    </location>
</feature>
<accession>A0ABU6IHL6</accession>
<sequence length="780" mass="79094">MRVSEHCAPPRPHLPPLLLAGLALWGGVALVFPLLRHGGAVACVAAGIGGVAAMGALAVFCFRRRAMPVRAVLALGLAASLAASAAAGVSLVGGGVLAGREAVWTCTLTTDARASSFGAWAEARAESSLGAVPVRLNLPAEGTSLMQGERLTVRGALAPPPEEAADYYWNAGLAGSLSLGELSDEAERADAAPLLGLRRRAVELLGAHGGAEAPLLQALVCGWRGPLDETGAYEQFKRVGLAHLVAVSGAHLSIVTLFVTAGLRLIGLGRRPQVVVIGLFLMGYVGFTGMPVSAVRAALMAATGLLSLVVDRRSSALSALGLCLVLFGGVDASGLLAPSFVLSAGSTLGIVLLAPLFQGRALRGGCSRRLRGAVAGPLALTGASAAATQPYAAALFSQVPLLAPLANIAAAPLFALACVVGFAAAAFSCIVPCAAPAAVGAAALATVPLSGAVQLLASWPGTCLAVDAAAAPMVCLSVLLVGALWAWWPAQARQWAAAAGVAAVVVLAVVLVRPAPGDEIVMLDVGQGDAFLVRSQGAAVLVDTGNRDALLKEACARQEVRTLDRVAITHPDDDHCGSLSALADVAAVGGVLVADDLLSCSCSSCIDLLGDARQAGYPDGVQGLRVGDAVRCGRFTLTVVWPASFADEGGNADSLTFLCAYDGDGDGDVEWTALLCGDAEAEQLDAMEGLLPAAGVDVLKVGHHGSRKSLDGHLVDRLDPEIALVSVGKGNRYGHPAPEVCALLEEGGARVLRTDQAGDVTVAFSMEKLEVRTQRDAAAA</sequence>
<evidence type="ECO:0000256" key="1">
    <source>
        <dbReference type="ARBA" id="ARBA00004651"/>
    </source>
</evidence>
<feature type="transmembrane region" description="Helical" evidence="6">
    <location>
        <begin position="408"/>
        <end position="430"/>
    </location>
</feature>
<organism evidence="8 9">
    <name type="scientific">Adlercreutzia wanghongyangiae</name>
    <dbReference type="NCBI Taxonomy" id="3111451"/>
    <lineage>
        <taxon>Bacteria</taxon>
        <taxon>Bacillati</taxon>
        <taxon>Actinomycetota</taxon>
        <taxon>Coriobacteriia</taxon>
        <taxon>Eggerthellales</taxon>
        <taxon>Eggerthellaceae</taxon>
        <taxon>Adlercreutzia</taxon>
    </lineage>
</organism>
<keyword evidence="2" id="KW-1003">Cell membrane</keyword>
<dbReference type="InterPro" id="IPR035681">
    <property type="entry name" value="ComA-like_MBL"/>
</dbReference>
<keyword evidence="5 6" id="KW-0472">Membrane</keyword>
<keyword evidence="3 6" id="KW-0812">Transmembrane</keyword>
<dbReference type="Pfam" id="PF03772">
    <property type="entry name" value="Competence"/>
    <property type="match status" value="1"/>
</dbReference>
<dbReference type="InterPro" id="IPR001279">
    <property type="entry name" value="Metallo-B-lactamas"/>
</dbReference>
<evidence type="ECO:0000256" key="2">
    <source>
        <dbReference type="ARBA" id="ARBA00022475"/>
    </source>
</evidence>
<evidence type="ECO:0000256" key="4">
    <source>
        <dbReference type="ARBA" id="ARBA00022989"/>
    </source>
</evidence>
<dbReference type="NCBIfam" id="TIGR00360">
    <property type="entry name" value="ComEC_N-term"/>
    <property type="match status" value="1"/>
</dbReference>
<feature type="transmembrane region" description="Helical" evidence="6">
    <location>
        <begin position="12"/>
        <end position="32"/>
    </location>
</feature>
<dbReference type="InterPro" id="IPR052159">
    <property type="entry name" value="Competence_DNA_uptake"/>
</dbReference>
<dbReference type="InterPro" id="IPR004477">
    <property type="entry name" value="ComEC_N"/>
</dbReference>
<evidence type="ECO:0000313" key="9">
    <source>
        <dbReference type="Proteomes" id="UP001349994"/>
    </source>
</evidence>
<evidence type="ECO:0000259" key="7">
    <source>
        <dbReference type="SMART" id="SM00849"/>
    </source>
</evidence>
<feature type="transmembrane region" description="Helical" evidence="6">
    <location>
        <begin position="370"/>
        <end position="388"/>
    </location>
</feature>
<feature type="transmembrane region" description="Helical" evidence="6">
    <location>
        <begin position="268"/>
        <end position="287"/>
    </location>
</feature>
<dbReference type="CDD" id="cd07731">
    <property type="entry name" value="ComA-like_MBL-fold"/>
    <property type="match status" value="1"/>
</dbReference>
<dbReference type="InterPro" id="IPR036866">
    <property type="entry name" value="RibonucZ/Hydroxyglut_hydro"/>
</dbReference>
<dbReference type="RefSeq" id="WP_326424593.1">
    <property type="nucleotide sequence ID" value="NZ_JAYMFF010000009.1"/>
</dbReference>
<dbReference type="SMART" id="SM00849">
    <property type="entry name" value="Lactamase_B"/>
    <property type="match status" value="1"/>
</dbReference>
<comment type="subcellular location">
    <subcellularLocation>
        <location evidence="1">Cell membrane</location>
        <topology evidence="1">Multi-pass membrane protein</topology>
    </subcellularLocation>
</comment>
<feature type="transmembrane region" description="Helical" evidence="6">
    <location>
        <begin position="72"/>
        <end position="98"/>
    </location>
</feature>
<feature type="transmembrane region" description="Helical" evidence="6">
    <location>
        <begin position="38"/>
        <end position="60"/>
    </location>
</feature>
<dbReference type="PANTHER" id="PTHR30619">
    <property type="entry name" value="DNA INTERNALIZATION/COMPETENCE PROTEIN COMEC/REC2"/>
    <property type="match status" value="1"/>
</dbReference>
<feature type="transmembrane region" description="Helical" evidence="6">
    <location>
        <begin position="495"/>
        <end position="512"/>
    </location>
</feature>
<proteinExistence type="predicted"/>
<evidence type="ECO:0000256" key="6">
    <source>
        <dbReference type="SAM" id="Phobius"/>
    </source>
</evidence>
<dbReference type="PANTHER" id="PTHR30619:SF7">
    <property type="entry name" value="BETA-LACTAMASE DOMAIN PROTEIN"/>
    <property type="match status" value="1"/>
</dbReference>
<keyword evidence="9" id="KW-1185">Reference proteome</keyword>
<dbReference type="Pfam" id="PF00753">
    <property type="entry name" value="Lactamase_B"/>
    <property type="match status" value="1"/>
</dbReference>
<dbReference type="Gene3D" id="3.60.15.10">
    <property type="entry name" value="Ribonuclease Z/Hydroxyacylglutathione hydrolase-like"/>
    <property type="match status" value="1"/>
</dbReference>
<feature type="transmembrane region" description="Helical" evidence="6">
    <location>
        <begin position="241"/>
        <end position="261"/>
    </location>
</feature>
<keyword evidence="4 6" id="KW-1133">Transmembrane helix</keyword>
<protein>
    <submittedName>
        <fullName evidence="8">ComEC/Rec2 family competence protein</fullName>
    </submittedName>
</protein>
<dbReference type="Proteomes" id="UP001349994">
    <property type="component" value="Unassembled WGS sequence"/>
</dbReference>
<evidence type="ECO:0000256" key="3">
    <source>
        <dbReference type="ARBA" id="ARBA00022692"/>
    </source>
</evidence>